<evidence type="ECO:0000313" key="5">
    <source>
        <dbReference type="Proteomes" id="UP000001542"/>
    </source>
</evidence>
<dbReference type="EMBL" id="DS113493">
    <property type="protein sequence ID" value="EAY03817.1"/>
    <property type="molecule type" value="Genomic_DNA"/>
</dbReference>
<sequence>MMKAFFTALDRTKDVLECAVYSPLFVLKGINVNSLSKNKEISILLSTVFSMSMPIIEFLISNGVDVNGKDKHGHSSLFFASQHNLKDIAKLLISKGANINDKDGDGCTPRHYAADSNYKEVI</sequence>
<dbReference type="InterPro" id="IPR051637">
    <property type="entry name" value="Ank_repeat_dom-contain_49"/>
</dbReference>
<evidence type="ECO:0000256" key="3">
    <source>
        <dbReference type="PROSITE-ProRule" id="PRU00023"/>
    </source>
</evidence>
<keyword evidence="1" id="KW-0677">Repeat</keyword>
<dbReference type="KEGG" id="tva:75645827"/>
<dbReference type="OrthoDB" id="19174at2759"/>
<dbReference type="InterPro" id="IPR036770">
    <property type="entry name" value="Ankyrin_rpt-contain_sf"/>
</dbReference>
<feature type="repeat" description="ANK" evidence="3">
    <location>
        <begin position="72"/>
        <end position="104"/>
    </location>
</feature>
<reference evidence="4" key="1">
    <citation type="submission" date="2006-10" db="EMBL/GenBank/DDBJ databases">
        <authorList>
            <person name="Amadeo P."/>
            <person name="Zhao Q."/>
            <person name="Wortman J."/>
            <person name="Fraser-Liggett C."/>
            <person name="Carlton J."/>
        </authorList>
    </citation>
    <scope>NUCLEOTIDE SEQUENCE</scope>
    <source>
        <strain evidence="4">G3</strain>
    </source>
</reference>
<dbReference type="Gene3D" id="1.25.40.20">
    <property type="entry name" value="Ankyrin repeat-containing domain"/>
    <property type="match status" value="1"/>
</dbReference>
<dbReference type="PROSITE" id="PS50088">
    <property type="entry name" value="ANK_REPEAT"/>
    <property type="match status" value="1"/>
</dbReference>
<dbReference type="VEuPathDB" id="TrichDB:TVAGG3_0231440"/>
<protein>
    <submittedName>
        <fullName evidence="4">Ankyrin repeat protein, putative</fullName>
    </submittedName>
</protein>
<dbReference type="eggNOG" id="KOG4412">
    <property type="taxonomic scope" value="Eukaryota"/>
</dbReference>
<keyword evidence="2 3" id="KW-0040">ANK repeat</keyword>
<dbReference type="Proteomes" id="UP000001542">
    <property type="component" value="Unassembled WGS sequence"/>
</dbReference>
<proteinExistence type="predicted"/>
<dbReference type="RefSeq" id="XP_001316040.1">
    <property type="nucleotide sequence ID" value="XM_001316005.1"/>
</dbReference>
<accession>A2EU69</accession>
<evidence type="ECO:0000256" key="2">
    <source>
        <dbReference type="ARBA" id="ARBA00023043"/>
    </source>
</evidence>
<dbReference type="InParanoid" id="A2EU69"/>
<dbReference type="Pfam" id="PF12796">
    <property type="entry name" value="Ank_2"/>
    <property type="match status" value="1"/>
</dbReference>
<dbReference type="SMART" id="SM00248">
    <property type="entry name" value="ANK"/>
    <property type="match status" value="2"/>
</dbReference>
<reference evidence="4" key="2">
    <citation type="journal article" date="2007" name="Science">
        <title>Draft genome sequence of the sexually transmitted pathogen Trichomonas vaginalis.</title>
        <authorList>
            <person name="Carlton J.M."/>
            <person name="Hirt R.P."/>
            <person name="Silva J.C."/>
            <person name="Delcher A.L."/>
            <person name="Schatz M."/>
            <person name="Zhao Q."/>
            <person name="Wortman J.R."/>
            <person name="Bidwell S.L."/>
            <person name="Alsmark U.C.M."/>
            <person name="Besteiro S."/>
            <person name="Sicheritz-Ponten T."/>
            <person name="Noel C.J."/>
            <person name="Dacks J.B."/>
            <person name="Foster P.G."/>
            <person name="Simillion C."/>
            <person name="Van de Peer Y."/>
            <person name="Miranda-Saavedra D."/>
            <person name="Barton G.J."/>
            <person name="Westrop G.D."/>
            <person name="Mueller S."/>
            <person name="Dessi D."/>
            <person name="Fiori P.L."/>
            <person name="Ren Q."/>
            <person name="Paulsen I."/>
            <person name="Zhang H."/>
            <person name="Bastida-Corcuera F.D."/>
            <person name="Simoes-Barbosa A."/>
            <person name="Brown M.T."/>
            <person name="Hayes R.D."/>
            <person name="Mukherjee M."/>
            <person name="Okumura C.Y."/>
            <person name="Schneider R."/>
            <person name="Smith A.J."/>
            <person name="Vanacova S."/>
            <person name="Villalvazo M."/>
            <person name="Haas B.J."/>
            <person name="Pertea M."/>
            <person name="Feldblyum T.V."/>
            <person name="Utterback T.R."/>
            <person name="Shu C.L."/>
            <person name="Osoegawa K."/>
            <person name="de Jong P.J."/>
            <person name="Hrdy I."/>
            <person name="Horvathova L."/>
            <person name="Zubacova Z."/>
            <person name="Dolezal P."/>
            <person name="Malik S.B."/>
            <person name="Logsdon J.M. Jr."/>
            <person name="Henze K."/>
            <person name="Gupta A."/>
            <person name="Wang C.C."/>
            <person name="Dunne R.L."/>
            <person name="Upcroft J.A."/>
            <person name="Upcroft P."/>
            <person name="White O."/>
            <person name="Salzberg S.L."/>
            <person name="Tang P."/>
            <person name="Chiu C.-H."/>
            <person name="Lee Y.-S."/>
            <person name="Embley T.M."/>
            <person name="Coombs G.H."/>
            <person name="Mottram J.C."/>
            <person name="Tachezy J."/>
            <person name="Fraser-Liggett C.M."/>
            <person name="Johnson P.J."/>
        </authorList>
    </citation>
    <scope>NUCLEOTIDE SEQUENCE [LARGE SCALE GENOMIC DNA]</scope>
    <source>
        <strain evidence="4">G3</strain>
    </source>
</reference>
<dbReference type="PANTHER" id="PTHR24180:SF45">
    <property type="entry name" value="POLY [ADP-RIBOSE] POLYMERASE TANKYRASE"/>
    <property type="match status" value="1"/>
</dbReference>
<dbReference type="PANTHER" id="PTHR24180">
    <property type="entry name" value="CYCLIN-DEPENDENT KINASE INHIBITOR 2C-RELATED"/>
    <property type="match status" value="1"/>
</dbReference>
<organism evidence="4 5">
    <name type="scientific">Trichomonas vaginalis (strain ATCC PRA-98 / G3)</name>
    <dbReference type="NCBI Taxonomy" id="412133"/>
    <lineage>
        <taxon>Eukaryota</taxon>
        <taxon>Metamonada</taxon>
        <taxon>Parabasalia</taxon>
        <taxon>Trichomonadida</taxon>
        <taxon>Trichomonadidae</taxon>
        <taxon>Trichomonas</taxon>
    </lineage>
</organism>
<dbReference type="InterPro" id="IPR002110">
    <property type="entry name" value="Ankyrin_rpt"/>
</dbReference>
<dbReference type="PROSITE" id="PS50297">
    <property type="entry name" value="ANK_REP_REGION"/>
    <property type="match status" value="1"/>
</dbReference>
<dbReference type="SUPFAM" id="SSF48403">
    <property type="entry name" value="Ankyrin repeat"/>
    <property type="match status" value="1"/>
</dbReference>
<evidence type="ECO:0000256" key="1">
    <source>
        <dbReference type="ARBA" id="ARBA00022737"/>
    </source>
</evidence>
<name>A2EU69_TRIV3</name>
<evidence type="ECO:0000313" key="4">
    <source>
        <dbReference type="EMBL" id="EAY03817.1"/>
    </source>
</evidence>
<dbReference type="STRING" id="5722.A2EU69"/>
<gene>
    <name evidence="4" type="ORF">TVAG_454560</name>
</gene>
<keyword evidence="5" id="KW-1185">Reference proteome</keyword>
<dbReference type="AlphaFoldDB" id="A2EU69"/>